<feature type="transmembrane region" description="Helical" evidence="1">
    <location>
        <begin position="54"/>
        <end position="78"/>
    </location>
</feature>
<feature type="transmembrane region" description="Helical" evidence="1">
    <location>
        <begin position="15"/>
        <end position="34"/>
    </location>
</feature>
<name>A0A1F7RQH2_9BACT</name>
<evidence type="ECO:0000313" key="2">
    <source>
        <dbReference type="EMBL" id="OGL43773.1"/>
    </source>
</evidence>
<dbReference type="AlphaFoldDB" id="A0A1F7RQH2"/>
<comment type="caution">
    <text evidence="2">The sequence shown here is derived from an EMBL/GenBank/DDBJ whole genome shotgun (WGS) entry which is preliminary data.</text>
</comment>
<evidence type="ECO:0000256" key="1">
    <source>
        <dbReference type="SAM" id="Phobius"/>
    </source>
</evidence>
<keyword evidence="1" id="KW-0472">Membrane</keyword>
<dbReference type="Proteomes" id="UP000179266">
    <property type="component" value="Unassembled WGS sequence"/>
</dbReference>
<protein>
    <submittedName>
        <fullName evidence="2">Uncharacterized protein</fullName>
    </submittedName>
</protein>
<gene>
    <name evidence="2" type="ORF">A2161_07115</name>
</gene>
<sequence>MTPSLLMGVGTRHQIIEATAGLTCLSGIGISYIMDWWMTNRLQNIDNNKSRLYFLFNLSVPIAVTLISVVIIAHILIFPGNTLKDMINYSQLNRDVCSFLEKWAPDNAVITGSTLPGMISNYDIVYELQFRNQKFRNARISDSENDPANILILGGETDHTEKQIIQNEFRLNKQFVRGKYFAKVYSKNNIIPIK</sequence>
<keyword evidence="1" id="KW-0812">Transmembrane</keyword>
<keyword evidence="1" id="KW-1133">Transmembrane helix</keyword>
<proteinExistence type="predicted"/>
<accession>A0A1F7RQH2</accession>
<reference evidence="2 3" key="1">
    <citation type="journal article" date="2016" name="Nat. Commun.">
        <title>Thousands of microbial genomes shed light on interconnected biogeochemical processes in an aquifer system.</title>
        <authorList>
            <person name="Anantharaman K."/>
            <person name="Brown C.T."/>
            <person name="Hug L.A."/>
            <person name="Sharon I."/>
            <person name="Castelle C.J."/>
            <person name="Probst A.J."/>
            <person name="Thomas B.C."/>
            <person name="Singh A."/>
            <person name="Wilkins M.J."/>
            <person name="Karaoz U."/>
            <person name="Brodie E.L."/>
            <person name="Williams K.H."/>
            <person name="Hubbard S.S."/>
            <person name="Banfield J.F."/>
        </authorList>
    </citation>
    <scope>NUCLEOTIDE SEQUENCE [LARGE SCALE GENOMIC DNA]</scope>
</reference>
<dbReference type="EMBL" id="MGDD01000254">
    <property type="protein sequence ID" value="OGL43773.1"/>
    <property type="molecule type" value="Genomic_DNA"/>
</dbReference>
<evidence type="ECO:0000313" key="3">
    <source>
        <dbReference type="Proteomes" id="UP000179266"/>
    </source>
</evidence>
<organism evidence="2 3">
    <name type="scientific">Candidatus Schekmanbacteria bacterium RBG_13_48_7</name>
    <dbReference type="NCBI Taxonomy" id="1817878"/>
    <lineage>
        <taxon>Bacteria</taxon>
        <taxon>Candidatus Schekmaniibacteriota</taxon>
    </lineage>
</organism>